<evidence type="ECO:0000256" key="2">
    <source>
        <dbReference type="ARBA" id="ARBA00022741"/>
    </source>
</evidence>
<keyword evidence="7" id="KW-0812">Transmembrane</keyword>
<organism evidence="9 10">
    <name type="scientific">Isosphaera pallida (strain ATCC 43644 / DSM 9630 / IS1B)</name>
    <dbReference type="NCBI Taxonomy" id="575540"/>
    <lineage>
        <taxon>Bacteria</taxon>
        <taxon>Pseudomonadati</taxon>
        <taxon>Planctomycetota</taxon>
        <taxon>Planctomycetia</taxon>
        <taxon>Isosphaerales</taxon>
        <taxon>Isosphaeraceae</taxon>
        <taxon>Isosphaera</taxon>
    </lineage>
</organism>
<dbReference type="Proteomes" id="UP000008631">
    <property type="component" value="Chromosome"/>
</dbReference>
<evidence type="ECO:0000256" key="7">
    <source>
        <dbReference type="SAM" id="Phobius"/>
    </source>
</evidence>
<dbReference type="AlphaFoldDB" id="E8R2I2"/>
<dbReference type="Pfam" id="PF00069">
    <property type="entry name" value="Pkinase"/>
    <property type="match status" value="1"/>
</dbReference>
<evidence type="ECO:0000256" key="6">
    <source>
        <dbReference type="SAM" id="MobiDB-lite"/>
    </source>
</evidence>
<dbReference type="InterPro" id="IPR017441">
    <property type="entry name" value="Protein_kinase_ATP_BS"/>
</dbReference>
<evidence type="ECO:0000256" key="1">
    <source>
        <dbReference type="ARBA" id="ARBA00022679"/>
    </source>
</evidence>
<feature type="region of interest" description="Disordered" evidence="6">
    <location>
        <begin position="659"/>
        <end position="682"/>
    </location>
</feature>
<feature type="compositionally biased region" description="Low complexity" evidence="6">
    <location>
        <begin position="420"/>
        <end position="429"/>
    </location>
</feature>
<dbReference type="SUPFAM" id="SSF56112">
    <property type="entry name" value="Protein kinase-like (PK-like)"/>
    <property type="match status" value="1"/>
</dbReference>
<dbReference type="STRING" id="575540.Isop_1902"/>
<dbReference type="PANTHER" id="PTHR43289">
    <property type="entry name" value="MITOGEN-ACTIVATED PROTEIN KINASE KINASE KINASE 20-RELATED"/>
    <property type="match status" value="1"/>
</dbReference>
<dbReference type="Gene3D" id="3.30.200.20">
    <property type="entry name" value="Phosphorylase Kinase, domain 1"/>
    <property type="match status" value="1"/>
</dbReference>
<dbReference type="PANTHER" id="PTHR43289:SF6">
    <property type="entry name" value="SERINE_THREONINE-PROTEIN KINASE NEKL-3"/>
    <property type="match status" value="1"/>
</dbReference>
<reference evidence="9 10" key="2">
    <citation type="journal article" date="2011" name="Stand. Genomic Sci.">
        <title>Complete genome sequence of Isosphaera pallida type strain (IS1B).</title>
        <authorList>
            <consortium name="US DOE Joint Genome Institute (JGI-PGF)"/>
            <person name="Goker M."/>
            <person name="Cleland D."/>
            <person name="Saunders E."/>
            <person name="Lapidus A."/>
            <person name="Nolan M."/>
            <person name="Lucas S."/>
            <person name="Hammon N."/>
            <person name="Deshpande S."/>
            <person name="Cheng J.F."/>
            <person name="Tapia R."/>
            <person name="Han C."/>
            <person name="Goodwin L."/>
            <person name="Pitluck S."/>
            <person name="Liolios K."/>
            <person name="Pagani I."/>
            <person name="Ivanova N."/>
            <person name="Mavromatis K."/>
            <person name="Pati A."/>
            <person name="Chen A."/>
            <person name="Palaniappan K."/>
            <person name="Land M."/>
            <person name="Hauser L."/>
            <person name="Chang Y.J."/>
            <person name="Jeffries C.D."/>
            <person name="Detter J.C."/>
            <person name="Beck B."/>
            <person name="Woyke T."/>
            <person name="Bristow J."/>
            <person name="Eisen J.A."/>
            <person name="Markowitz V."/>
            <person name="Hugenholtz P."/>
            <person name="Kyrpides N.C."/>
            <person name="Klenk H.P."/>
        </authorList>
    </citation>
    <scope>NUCLEOTIDE SEQUENCE [LARGE SCALE GENOMIC DNA]</scope>
    <source>
        <strain evidence="10">ATCC 43644 / DSM 9630 / IS1B</strain>
    </source>
</reference>
<keyword evidence="2 5" id="KW-0547">Nucleotide-binding</keyword>
<keyword evidence="7" id="KW-0472">Membrane</keyword>
<dbReference type="Gene3D" id="1.10.510.10">
    <property type="entry name" value="Transferase(Phosphotransferase) domain 1"/>
    <property type="match status" value="1"/>
</dbReference>
<dbReference type="InterPro" id="IPR011009">
    <property type="entry name" value="Kinase-like_dom_sf"/>
</dbReference>
<feature type="compositionally biased region" description="Polar residues" evidence="6">
    <location>
        <begin position="499"/>
        <end position="508"/>
    </location>
</feature>
<feature type="compositionally biased region" description="Polar residues" evidence="6">
    <location>
        <begin position="670"/>
        <end position="682"/>
    </location>
</feature>
<proteinExistence type="predicted"/>
<protein>
    <submittedName>
        <fullName evidence="9">Serine/threonine protein kinase</fullName>
    </submittedName>
</protein>
<dbReference type="GO" id="GO:0004674">
    <property type="term" value="F:protein serine/threonine kinase activity"/>
    <property type="evidence" value="ECO:0007669"/>
    <property type="project" value="UniProtKB-KW"/>
</dbReference>
<dbReference type="HOGENOM" id="CLU_391183_0_0_0"/>
<dbReference type="InterPro" id="IPR000719">
    <property type="entry name" value="Prot_kinase_dom"/>
</dbReference>
<feature type="binding site" evidence="5">
    <location>
        <position position="107"/>
    </location>
    <ligand>
        <name>ATP</name>
        <dbReference type="ChEBI" id="CHEBI:30616"/>
    </ligand>
</feature>
<dbReference type="OrthoDB" id="235649at2"/>
<keyword evidence="3 9" id="KW-0418">Kinase</keyword>
<feature type="region of interest" description="Disordered" evidence="6">
    <location>
        <begin position="357"/>
        <end position="448"/>
    </location>
</feature>
<sequence>MMVLEPQSTRFWQEARRHQLMTEDELRACFEAIEPDKRTVEALERRLARKAVERGLLTVWQAQQLIWGRPTLFRVGKYVLLDRIGQGGMGRVYKAKDPSLDRLVALKMMTSDRMTNPRSVERFKREIRAGAQLEHDHIVRIYDGGTAEDGSLFLVMEYIDGPSVGSLIVERGRIEPRQAVRWTYEIALGLEYARLKGLVHRDVHPWNMLINPEGKAKLTDLGLAIHRDDLEGTPEGTGPKPVPVTRDGVTVGNFDYLSPEQARNSHAVDSRSDLYSLGCSLYHMLSGQVPFPVESLAEKLLHHQAREPEPLEDLVPDLPEGLGEVVRTLMRKKRRDRYETPALAAEALVPFLTATRPKRQGPAAGPRVAASINPTASVATRPAPTSTVPLGASDNPLDLGLRIEPEPIARGSSSSGGGSPAPSDGKPAAQSGHAEAFAPSPASATARPEAMAWARSSVNSNKPASPRPVGSWLWAVALTLAAALALGLAILVGGQRLGTNGSNTLKSPTTTTTRTDAKAVGPNTSDAPQAPWRVVTRSRGGELVRDADDLDAAWRLVARAGGRIELWADEVEWVVKEPYLVADNLRIRIQGRDGAANPPRLKLIFAGTPLFRVGDPRARIEFDHLIVETQVESRPPLVENLAAPEVVIIGPGVRFEGRDQRSLLPPPPGFQTTTSHAVESLSSQVVIPERAKRLPKESTPSAGNP</sequence>
<accession>E8R2I2</accession>
<evidence type="ECO:0000313" key="10">
    <source>
        <dbReference type="Proteomes" id="UP000008631"/>
    </source>
</evidence>
<dbReference type="EMBL" id="CP002353">
    <property type="protein sequence ID" value="ADV62482.1"/>
    <property type="molecule type" value="Genomic_DNA"/>
</dbReference>
<dbReference type="PROSITE" id="PS00107">
    <property type="entry name" value="PROTEIN_KINASE_ATP"/>
    <property type="match status" value="1"/>
</dbReference>
<evidence type="ECO:0000313" key="9">
    <source>
        <dbReference type="EMBL" id="ADV62482.1"/>
    </source>
</evidence>
<feature type="compositionally biased region" description="Polar residues" evidence="6">
    <location>
        <begin position="372"/>
        <end position="388"/>
    </location>
</feature>
<keyword evidence="1" id="KW-0808">Transferase</keyword>
<dbReference type="InParanoid" id="E8R2I2"/>
<name>E8R2I2_ISOPI</name>
<dbReference type="GO" id="GO:0005524">
    <property type="term" value="F:ATP binding"/>
    <property type="evidence" value="ECO:0007669"/>
    <property type="project" value="UniProtKB-UniRule"/>
</dbReference>
<reference key="1">
    <citation type="submission" date="2010-11" db="EMBL/GenBank/DDBJ databases">
        <title>The complete sequence of chromosome of Isophaera pallida ATCC 43644.</title>
        <authorList>
            <consortium name="US DOE Joint Genome Institute (JGI-PGF)"/>
            <person name="Lucas S."/>
            <person name="Copeland A."/>
            <person name="Lapidus A."/>
            <person name="Bruce D."/>
            <person name="Goodwin L."/>
            <person name="Pitluck S."/>
            <person name="Kyrpides N."/>
            <person name="Mavromatis K."/>
            <person name="Pagani I."/>
            <person name="Ivanova N."/>
            <person name="Saunders E."/>
            <person name="Brettin T."/>
            <person name="Detter J.C."/>
            <person name="Han C."/>
            <person name="Tapia R."/>
            <person name="Land M."/>
            <person name="Hauser L."/>
            <person name="Markowitz V."/>
            <person name="Cheng J.-F."/>
            <person name="Hugenholtz P."/>
            <person name="Woyke T."/>
            <person name="Wu D."/>
            <person name="Eisen J.A."/>
        </authorList>
    </citation>
    <scope>NUCLEOTIDE SEQUENCE</scope>
    <source>
        <strain>ATCC 43644</strain>
    </source>
</reference>
<dbReference type="RefSeq" id="WP_013564770.1">
    <property type="nucleotide sequence ID" value="NC_014962.1"/>
</dbReference>
<dbReference type="KEGG" id="ipa:Isop_1902"/>
<evidence type="ECO:0000256" key="5">
    <source>
        <dbReference type="PROSITE-ProRule" id="PRU10141"/>
    </source>
</evidence>
<keyword evidence="7" id="KW-1133">Transmembrane helix</keyword>
<gene>
    <name evidence="9" type="ordered locus">Isop_1902</name>
</gene>
<keyword evidence="4 5" id="KW-0067">ATP-binding</keyword>
<feature type="transmembrane region" description="Helical" evidence="7">
    <location>
        <begin position="472"/>
        <end position="492"/>
    </location>
</feature>
<feature type="region of interest" description="Disordered" evidence="6">
    <location>
        <begin position="499"/>
        <end position="529"/>
    </location>
</feature>
<dbReference type="PROSITE" id="PS50011">
    <property type="entry name" value="PROTEIN_KINASE_DOM"/>
    <property type="match status" value="1"/>
</dbReference>
<evidence type="ECO:0000259" key="8">
    <source>
        <dbReference type="PROSITE" id="PS50011"/>
    </source>
</evidence>
<evidence type="ECO:0000256" key="4">
    <source>
        <dbReference type="ARBA" id="ARBA00022840"/>
    </source>
</evidence>
<feature type="domain" description="Protein kinase" evidence="8">
    <location>
        <begin position="78"/>
        <end position="352"/>
    </location>
</feature>
<dbReference type="eggNOG" id="COG0515">
    <property type="taxonomic scope" value="Bacteria"/>
</dbReference>
<evidence type="ECO:0000256" key="3">
    <source>
        <dbReference type="ARBA" id="ARBA00022777"/>
    </source>
</evidence>
<dbReference type="CDD" id="cd14014">
    <property type="entry name" value="STKc_PknB_like"/>
    <property type="match status" value="1"/>
</dbReference>
<keyword evidence="9" id="KW-0723">Serine/threonine-protein kinase</keyword>
<keyword evidence="10" id="KW-1185">Reference proteome</keyword>